<evidence type="ECO:0000313" key="2">
    <source>
        <dbReference type="EMBL" id="KDR82881.1"/>
    </source>
</evidence>
<gene>
    <name evidence="2" type="ORF">GALMADRAFT_238514</name>
</gene>
<dbReference type="EMBL" id="KL142369">
    <property type="protein sequence ID" value="KDR82881.1"/>
    <property type="molecule type" value="Genomic_DNA"/>
</dbReference>
<proteinExistence type="predicted"/>
<evidence type="ECO:0000256" key="1">
    <source>
        <dbReference type="SAM" id="Phobius"/>
    </source>
</evidence>
<feature type="transmembrane region" description="Helical" evidence="1">
    <location>
        <begin position="6"/>
        <end position="28"/>
    </location>
</feature>
<name>A0A067TIA9_GALM3</name>
<dbReference type="OrthoDB" id="3238347at2759"/>
<keyword evidence="1" id="KW-0472">Membrane</keyword>
<keyword evidence="1" id="KW-1133">Transmembrane helix</keyword>
<dbReference type="Proteomes" id="UP000027222">
    <property type="component" value="Unassembled WGS sequence"/>
</dbReference>
<accession>A0A067TIA9</accession>
<sequence>MALYRLIVLFNVIGGSGLVQDVLLYVTVYRPLPDVTSHFPTLCIECHNHSNDRKLVSTRRDLFVHEHQATPRCDPFDDHEGFHLDDLPLCYI</sequence>
<keyword evidence="3" id="KW-1185">Reference proteome</keyword>
<organism evidence="2 3">
    <name type="scientific">Galerina marginata (strain CBS 339.88)</name>
    <dbReference type="NCBI Taxonomy" id="685588"/>
    <lineage>
        <taxon>Eukaryota</taxon>
        <taxon>Fungi</taxon>
        <taxon>Dikarya</taxon>
        <taxon>Basidiomycota</taxon>
        <taxon>Agaricomycotina</taxon>
        <taxon>Agaricomycetes</taxon>
        <taxon>Agaricomycetidae</taxon>
        <taxon>Agaricales</taxon>
        <taxon>Agaricineae</taxon>
        <taxon>Strophariaceae</taxon>
        <taxon>Galerina</taxon>
    </lineage>
</organism>
<dbReference type="HOGENOM" id="CLU_2413411_0_0_1"/>
<protein>
    <submittedName>
        <fullName evidence="2">Uncharacterized protein</fullName>
    </submittedName>
</protein>
<evidence type="ECO:0000313" key="3">
    <source>
        <dbReference type="Proteomes" id="UP000027222"/>
    </source>
</evidence>
<reference evidence="3" key="1">
    <citation type="journal article" date="2014" name="Proc. Natl. Acad. Sci. U.S.A.">
        <title>Extensive sampling of basidiomycete genomes demonstrates inadequacy of the white-rot/brown-rot paradigm for wood decay fungi.</title>
        <authorList>
            <person name="Riley R."/>
            <person name="Salamov A.A."/>
            <person name="Brown D.W."/>
            <person name="Nagy L.G."/>
            <person name="Floudas D."/>
            <person name="Held B.W."/>
            <person name="Levasseur A."/>
            <person name="Lombard V."/>
            <person name="Morin E."/>
            <person name="Otillar R."/>
            <person name="Lindquist E.A."/>
            <person name="Sun H."/>
            <person name="LaButti K.M."/>
            <person name="Schmutz J."/>
            <person name="Jabbour D."/>
            <person name="Luo H."/>
            <person name="Baker S.E."/>
            <person name="Pisabarro A.G."/>
            <person name="Walton J.D."/>
            <person name="Blanchette R.A."/>
            <person name="Henrissat B."/>
            <person name="Martin F."/>
            <person name="Cullen D."/>
            <person name="Hibbett D.S."/>
            <person name="Grigoriev I.V."/>
        </authorList>
    </citation>
    <scope>NUCLEOTIDE SEQUENCE [LARGE SCALE GENOMIC DNA]</scope>
    <source>
        <strain evidence="3">CBS 339.88</strain>
    </source>
</reference>
<dbReference type="AlphaFoldDB" id="A0A067TIA9"/>
<keyword evidence="1" id="KW-0812">Transmembrane</keyword>